<dbReference type="InterPro" id="IPR023058">
    <property type="entry name" value="PPIase_PpiC_CS"/>
</dbReference>
<comment type="caution">
    <text evidence="14">The sequence shown here is derived from an EMBL/GenBank/DDBJ whole genome shotgun (WGS) entry which is preliminary data.</text>
</comment>
<feature type="transmembrane region" description="Helical" evidence="12">
    <location>
        <begin position="12"/>
        <end position="34"/>
    </location>
</feature>
<keyword evidence="4 12" id="KW-0812">Transmembrane</keyword>
<gene>
    <name evidence="14" type="ORF">EV698_1195</name>
</gene>
<evidence type="ECO:0000256" key="3">
    <source>
        <dbReference type="ARBA" id="ARBA00022519"/>
    </source>
</evidence>
<keyword evidence="2" id="KW-1003">Cell membrane</keyword>
<dbReference type="PANTHER" id="PTHR47529">
    <property type="entry name" value="PEPTIDYL-PROLYL CIS-TRANS ISOMERASE D"/>
    <property type="match status" value="1"/>
</dbReference>
<keyword evidence="11 14" id="KW-0413">Isomerase</keyword>
<evidence type="ECO:0000256" key="1">
    <source>
        <dbReference type="ARBA" id="ARBA00004382"/>
    </source>
</evidence>
<evidence type="ECO:0000256" key="11">
    <source>
        <dbReference type="PROSITE-ProRule" id="PRU00278"/>
    </source>
</evidence>
<evidence type="ECO:0000256" key="8">
    <source>
        <dbReference type="ARBA" id="ARBA00038408"/>
    </source>
</evidence>
<comment type="subcellular location">
    <subcellularLocation>
        <location evidence="1">Cell inner membrane</location>
        <topology evidence="1">Single-pass type II membrane protein</topology>
        <orientation evidence="1">Periplasmic side</orientation>
    </subcellularLocation>
</comment>
<feature type="domain" description="PpiC" evidence="13">
    <location>
        <begin position="265"/>
        <end position="367"/>
    </location>
</feature>
<dbReference type="InterPro" id="IPR046357">
    <property type="entry name" value="PPIase_dom_sf"/>
</dbReference>
<accession>A0A4Q8D0T8</accession>
<dbReference type="PROSITE" id="PS01096">
    <property type="entry name" value="PPIC_PPIASE_1"/>
    <property type="match status" value="1"/>
</dbReference>
<dbReference type="SUPFAM" id="SSF54534">
    <property type="entry name" value="FKBP-like"/>
    <property type="match status" value="1"/>
</dbReference>
<dbReference type="InterPro" id="IPR000297">
    <property type="entry name" value="PPIase_PpiC"/>
</dbReference>
<evidence type="ECO:0000313" key="15">
    <source>
        <dbReference type="Proteomes" id="UP000292298"/>
    </source>
</evidence>
<reference evidence="14 15" key="1">
    <citation type="submission" date="2019-02" db="EMBL/GenBank/DDBJ databases">
        <title>Genomic Encyclopedia of Type Strains, Phase IV (KMG-IV): sequencing the most valuable type-strain genomes for metagenomic binning, comparative biology and taxonomic classification.</title>
        <authorList>
            <person name="Goeker M."/>
        </authorList>
    </citation>
    <scope>NUCLEOTIDE SEQUENCE [LARGE SCALE GENOMIC DNA]</scope>
    <source>
        <strain evidence="14 15">DSM 21056</strain>
    </source>
</reference>
<dbReference type="RefSeq" id="WP_130503200.1">
    <property type="nucleotide sequence ID" value="NZ_SHLI01000001.1"/>
</dbReference>
<evidence type="ECO:0000256" key="2">
    <source>
        <dbReference type="ARBA" id="ARBA00022475"/>
    </source>
</evidence>
<dbReference type="Gene3D" id="3.10.50.40">
    <property type="match status" value="1"/>
</dbReference>
<organism evidence="14 15">
    <name type="scientific">Spiribacter vilamensis</name>
    <dbReference type="NCBI Taxonomy" id="531306"/>
    <lineage>
        <taxon>Bacteria</taxon>
        <taxon>Pseudomonadati</taxon>
        <taxon>Pseudomonadota</taxon>
        <taxon>Gammaproteobacteria</taxon>
        <taxon>Chromatiales</taxon>
        <taxon>Ectothiorhodospiraceae</taxon>
        <taxon>Spiribacter</taxon>
    </lineage>
</organism>
<dbReference type="InterPro" id="IPR052029">
    <property type="entry name" value="PpiD_chaperone"/>
</dbReference>
<evidence type="ECO:0000256" key="5">
    <source>
        <dbReference type="ARBA" id="ARBA00022989"/>
    </source>
</evidence>
<dbReference type="Pfam" id="PF13624">
    <property type="entry name" value="SurA_N_3"/>
    <property type="match status" value="1"/>
</dbReference>
<dbReference type="GO" id="GO:0005886">
    <property type="term" value="C:plasma membrane"/>
    <property type="evidence" value="ECO:0007669"/>
    <property type="project" value="UniProtKB-SubCell"/>
</dbReference>
<dbReference type="Proteomes" id="UP000292298">
    <property type="component" value="Unassembled WGS sequence"/>
</dbReference>
<dbReference type="OrthoDB" id="9812372at2"/>
<evidence type="ECO:0000256" key="12">
    <source>
        <dbReference type="SAM" id="Phobius"/>
    </source>
</evidence>
<dbReference type="Pfam" id="PF00639">
    <property type="entry name" value="Rotamase"/>
    <property type="match status" value="1"/>
</dbReference>
<proteinExistence type="inferred from homology"/>
<dbReference type="Gene3D" id="1.10.4030.10">
    <property type="entry name" value="Porin chaperone SurA, peptide-binding domain"/>
    <property type="match status" value="1"/>
</dbReference>
<evidence type="ECO:0000256" key="10">
    <source>
        <dbReference type="ARBA" id="ARBA00042775"/>
    </source>
</evidence>
<evidence type="ECO:0000256" key="9">
    <source>
        <dbReference type="ARBA" id="ARBA00040743"/>
    </source>
</evidence>
<evidence type="ECO:0000256" key="6">
    <source>
        <dbReference type="ARBA" id="ARBA00023136"/>
    </source>
</evidence>
<dbReference type="AlphaFoldDB" id="A0A4Q8D0T8"/>
<keyword evidence="15" id="KW-1185">Reference proteome</keyword>
<sequence>MLLAIRDRTSGWIAYVIVGLLVIPFALFGLYNYVGGGGPQVVATVGDTEITRTQLDQAYQQRQSELRRMMGDQYDPSMFSTDDLRRRVLEQLIDRQVLLNYARDSRLRASDEDVSQSVRSQSMFQVDGSFSRERYQDLLERNGLTAQAYEAQIRRDLSISLLQRAVESTTFTSEQTIDRLIALQSQRRELAWAALSARDYRDGIEMTDEDLQAWYEDNRERFREPEQVKLRYLTLSPATVAETIDISEDAIRARYEERATGSGEDAAREVRHILAAVSEGADDAAVEAAREEIADARDRIRGGESFAAVAEAVSDDSGSATNGGSLGEIEQGDVPDAFAEAAWSLDEGALSEPVRTSSGWHLIEVTGVQAADMAPYEEMRDQIRDEIAMDRADRRVTELANEIEALAFENPSTLAPAADAAGLEVRSTDWIAQSTTDSGITSDSAVLETAFSESMLDTRENSDLIERSEGGYSVIRVTDYRAARVQPLEDVREEAETAYRREKASEAARTDAETIADAVNDGESLERATDRVANAEYNTPQWSDRNDRSLPAGVRERGFRLSADGERGDRAGVGRLSGGWAAVVVEAVESGDASAVDNERRSQLRQTLNDLDGQASVSAVVAALRDRTDIEVRERNL</sequence>
<dbReference type="GO" id="GO:0003755">
    <property type="term" value="F:peptidyl-prolyl cis-trans isomerase activity"/>
    <property type="evidence" value="ECO:0007669"/>
    <property type="project" value="UniProtKB-KW"/>
</dbReference>
<evidence type="ECO:0000259" key="13">
    <source>
        <dbReference type="PROSITE" id="PS50198"/>
    </source>
</evidence>
<dbReference type="EMBL" id="SHLI01000001">
    <property type="protein sequence ID" value="RZU98928.1"/>
    <property type="molecule type" value="Genomic_DNA"/>
</dbReference>
<dbReference type="PANTHER" id="PTHR47529:SF1">
    <property type="entry name" value="PERIPLASMIC CHAPERONE PPID"/>
    <property type="match status" value="1"/>
</dbReference>
<dbReference type="InterPro" id="IPR027304">
    <property type="entry name" value="Trigger_fact/SurA_dom_sf"/>
</dbReference>
<keyword evidence="11" id="KW-0697">Rotamase</keyword>
<evidence type="ECO:0000313" key="14">
    <source>
        <dbReference type="EMBL" id="RZU98928.1"/>
    </source>
</evidence>
<keyword evidence="5 12" id="KW-1133">Transmembrane helix</keyword>
<dbReference type="PROSITE" id="PS50198">
    <property type="entry name" value="PPIC_PPIASE_2"/>
    <property type="match status" value="1"/>
</dbReference>
<dbReference type="SUPFAM" id="SSF109998">
    <property type="entry name" value="Triger factor/SurA peptide-binding domain-like"/>
    <property type="match status" value="1"/>
</dbReference>
<keyword evidence="7" id="KW-0143">Chaperone</keyword>
<evidence type="ECO:0000256" key="4">
    <source>
        <dbReference type="ARBA" id="ARBA00022692"/>
    </source>
</evidence>
<name>A0A4Q8D0T8_9GAMM</name>
<comment type="similarity">
    <text evidence="8">Belongs to the PpiD chaperone family.</text>
</comment>
<protein>
    <recommendedName>
        <fullName evidence="9">Periplasmic chaperone PpiD</fullName>
    </recommendedName>
    <alternativeName>
        <fullName evidence="10">Periplasmic folding chaperone</fullName>
    </alternativeName>
</protein>
<evidence type="ECO:0000256" key="7">
    <source>
        <dbReference type="ARBA" id="ARBA00023186"/>
    </source>
</evidence>
<keyword evidence="3" id="KW-0997">Cell inner membrane</keyword>
<keyword evidence="6 12" id="KW-0472">Membrane</keyword>